<keyword evidence="1" id="KW-0812">Transmembrane</keyword>
<gene>
    <name evidence="2" type="ORF">SAMN05216378_5130</name>
</gene>
<reference evidence="3" key="1">
    <citation type="submission" date="2016-10" db="EMBL/GenBank/DDBJ databases">
        <authorList>
            <person name="Varghese N."/>
            <person name="Submissions S."/>
        </authorList>
    </citation>
    <scope>NUCLEOTIDE SEQUENCE [LARGE SCALE GENOMIC DNA]</scope>
    <source>
        <strain evidence="3">CGMCC 1.10784</strain>
    </source>
</reference>
<feature type="transmembrane region" description="Helical" evidence="1">
    <location>
        <begin position="43"/>
        <end position="64"/>
    </location>
</feature>
<dbReference type="Proteomes" id="UP000198855">
    <property type="component" value="Unassembled WGS sequence"/>
</dbReference>
<dbReference type="AlphaFoldDB" id="A0A1I2G000"/>
<evidence type="ECO:0000313" key="3">
    <source>
        <dbReference type="Proteomes" id="UP000198855"/>
    </source>
</evidence>
<organism evidence="2 3">
    <name type="scientific">Paenibacillus catalpae</name>
    <dbReference type="NCBI Taxonomy" id="1045775"/>
    <lineage>
        <taxon>Bacteria</taxon>
        <taxon>Bacillati</taxon>
        <taxon>Bacillota</taxon>
        <taxon>Bacilli</taxon>
        <taxon>Bacillales</taxon>
        <taxon>Paenibacillaceae</taxon>
        <taxon>Paenibacillus</taxon>
    </lineage>
</organism>
<dbReference type="STRING" id="1045775.SAMN05216378_5130"/>
<feature type="transmembrane region" description="Helical" evidence="1">
    <location>
        <begin position="76"/>
        <end position="96"/>
    </location>
</feature>
<sequence length="98" mass="11092">MDRKKWFGLASHLLLGFLFPYVLIGGIVLLYGFMAPSTGSQKAYGTAIILVYALLIIGTNLWTLRRLDFRAKWRWLVIHTALWAAAAIASFAMLRFSE</sequence>
<proteinExistence type="predicted"/>
<evidence type="ECO:0000256" key="1">
    <source>
        <dbReference type="SAM" id="Phobius"/>
    </source>
</evidence>
<dbReference type="EMBL" id="FOMT01000005">
    <property type="protein sequence ID" value="SFF10387.1"/>
    <property type="molecule type" value="Genomic_DNA"/>
</dbReference>
<keyword evidence="1" id="KW-0472">Membrane</keyword>
<keyword evidence="1" id="KW-1133">Transmembrane helix</keyword>
<dbReference type="RefSeq" id="WP_091189244.1">
    <property type="nucleotide sequence ID" value="NZ_FOMT01000005.1"/>
</dbReference>
<feature type="transmembrane region" description="Helical" evidence="1">
    <location>
        <begin position="12"/>
        <end position="31"/>
    </location>
</feature>
<accession>A0A1I2G000</accession>
<protein>
    <submittedName>
        <fullName evidence="2">Uncharacterized protein</fullName>
    </submittedName>
</protein>
<keyword evidence="3" id="KW-1185">Reference proteome</keyword>
<dbReference type="OrthoDB" id="2622878at2"/>
<evidence type="ECO:0000313" key="2">
    <source>
        <dbReference type="EMBL" id="SFF10387.1"/>
    </source>
</evidence>
<name>A0A1I2G000_9BACL</name>